<feature type="transmembrane region" description="Helical" evidence="2">
    <location>
        <begin position="265"/>
        <end position="289"/>
    </location>
</feature>
<keyword evidence="2" id="KW-1133">Transmembrane helix</keyword>
<keyword evidence="2" id="KW-0472">Membrane</keyword>
<feature type="region of interest" description="Disordered" evidence="1">
    <location>
        <begin position="295"/>
        <end position="316"/>
    </location>
</feature>
<dbReference type="EMBL" id="LN906597">
    <property type="protein sequence ID" value="CUT18378.1"/>
    <property type="molecule type" value="Genomic_DNA"/>
</dbReference>
<gene>
    <name evidence="3" type="ORF">Ark11_1585</name>
</gene>
<dbReference type="RefSeq" id="WP_092490736.1">
    <property type="nucleotide sequence ID" value="NZ_LN906597.1"/>
</dbReference>
<name>A0A0S4M6N1_9BURK</name>
<reference evidence="4" key="1">
    <citation type="submission" date="2015-11" db="EMBL/GenBank/DDBJ databases">
        <authorList>
            <person name="Seth-Smith H.M.B."/>
        </authorList>
    </citation>
    <scope>NUCLEOTIDE SEQUENCE [LARGE SCALE GENOMIC DNA]</scope>
    <source>
        <strain evidence="4">2013Ark11</strain>
    </source>
</reference>
<dbReference type="Proteomes" id="UP000198651">
    <property type="component" value="Chromosome I"/>
</dbReference>
<sequence>MIKNSEHLYFQVAEMMESQLDDEIAECNEYTTIILKKDETTENFLQMRFSLKKYFTSLLTSLATISMLECVDGYETRPVFRGVSVAYAHCALSSTICNLISINESNNRIINLIDYAIVKSRYETKLSVINRIIPLDIYAENYDYNVSNQLFIIAKLAYEYHSSLIRKPEYSDELKSNADYIFCSENMEYYFCNRDFIRNSTIYGRCCPSIDLYIKNLFFPTNLPFTTSTTIISEPATIESTVFSTTVATTNPTLVTTNIVTSENAVVIVLVLLLSLAIAVISFLGYRFFNATRESRQPQPPLESDNVSNEEAEDLV</sequence>
<dbReference type="OrthoDB" id="10019109at2"/>
<keyword evidence="2" id="KW-0812">Transmembrane</keyword>
<organism evidence="3 4">
    <name type="scientific">Candidatus Ichthyocystis hellenicum</name>
    <dbReference type="NCBI Taxonomy" id="1561003"/>
    <lineage>
        <taxon>Bacteria</taxon>
        <taxon>Pseudomonadati</taxon>
        <taxon>Pseudomonadota</taxon>
        <taxon>Betaproteobacteria</taxon>
        <taxon>Burkholderiales</taxon>
        <taxon>Candidatus Ichthyocystis</taxon>
    </lineage>
</organism>
<protein>
    <submittedName>
        <fullName evidence="3">Putative membrane protein</fullName>
    </submittedName>
</protein>
<evidence type="ECO:0000256" key="2">
    <source>
        <dbReference type="SAM" id="Phobius"/>
    </source>
</evidence>
<evidence type="ECO:0000256" key="1">
    <source>
        <dbReference type="SAM" id="MobiDB-lite"/>
    </source>
</evidence>
<accession>A0A0S4M6N1</accession>
<proteinExistence type="predicted"/>
<evidence type="ECO:0000313" key="3">
    <source>
        <dbReference type="EMBL" id="CUT18378.1"/>
    </source>
</evidence>
<evidence type="ECO:0000313" key="4">
    <source>
        <dbReference type="Proteomes" id="UP000198651"/>
    </source>
</evidence>
<dbReference type="AlphaFoldDB" id="A0A0S4M6N1"/>
<keyword evidence="4" id="KW-1185">Reference proteome</keyword>